<evidence type="ECO:0000313" key="2">
    <source>
        <dbReference type="EnsemblMetazoa" id="AFAF019346-PA"/>
    </source>
</evidence>
<protein>
    <submittedName>
        <fullName evidence="2">Uncharacterized protein</fullName>
    </submittedName>
</protein>
<evidence type="ECO:0000313" key="3">
    <source>
        <dbReference type="Proteomes" id="UP000075886"/>
    </source>
</evidence>
<feature type="region of interest" description="Disordered" evidence="1">
    <location>
        <begin position="124"/>
        <end position="143"/>
    </location>
</feature>
<accession>A0A182QYC8</accession>
<feature type="compositionally biased region" description="Low complexity" evidence="1">
    <location>
        <begin position="39"/>
        <end position="48"/>
    </location>
</feature>
<feature type="region of interest" description="Disordered" evidence="1">
    <location>
        <begin position="27"/>
        <end position="92"/>
    </location>
</feature>
<proteinExistence type="predicted"/>
<name>A0A182QYC8_9DIPT</name>
<evidence type="ECO:0000256" key="1">
    <source>
        <dbReference type="SAM" id="MobiDB-lite"/>
    </source>
</evidence>
<dbReference type="VEuPathDB" id="VectorBase:AFAF019346"/>
<reference evidence="3" key="1">
    <citation type="submission" date="2014-01" db="EMBL/GenBank/DDBJ databases">
        <title>The Genome Sequence of Anopheles farauti FAR1 (V2).</title>
        <authorList>
            <consortium name="The Broad Institute Genomics Platform"/>
            <person name="Neafsey D.E."/>
            <person name="Besansky N."/>
            <person name="Howell P."/>
            <person name="Walton C."/>
            <person name="Young S.K."/>
            <person name="Zeng Q."/>
            <person name="Gargeya S."/>
            <person name="Fitzgerald M."/>
            <person name="Haas B."/>
            <person name="Abouelleil A."/>
            <person name="Allen A.W."/>
            <person name="Alvarado L."/>
            <person name="Arachchi H.M."/>
            <person name="Berlin A.M."/>
            <person name="Chapman S.B."/>
            <person name="Gainer-Dewar J."/>
            <person name="Goldberg J."/>
            <person name="Griggs A."/>
            <person name="Gujja S."/>
            <person name="Hansen M."/>
            <person name="Howarth C."/>
            <person name="Imamovic A."/>
            <person name="Ireland A."/>
            <person name="Larimer J."/>
            <person name="McCowan C."/>
            <person name="Murphy C."/>
            <person name="Pearson M."/>
            <person name="Poon T.W."/>
            <person name="Priest M."/>
            <person name="Roberts A."/>
            <person name="Saif S."/>
            <person name="Shea T."/>
            <person name="Sisk P."/>
            <person name="Sykes S."/>
            <person name="Wortman J."/>
            <person name="Nusbaum C."/>
            <person name="Birren B."/>
        </authorList>
    </citation>
    <scope>NUCLEOTIDE SEQUENCE [LARGE SCALE GENOMIC DNA]</scope>
    <source>
        <strain evidence="3">FAR1</strain>
    </source>
</reference>
<feature type="compositionally biased region" description="Polar residues" evidence="1">
    <location>
        <begin position="82"/>
        <end position="92"/>
    </location>
</feature>
<dbReference type="Proteomes" id="UP000075886">
    <property type="component" value="Unassembled WGS sequence"/>
</dbReference>
<dbReference type="AlphaFoldDB" id="A0A182QYC8"/>
<sequence>MKNDLRSDFLSPIRYDSPMHMTHIRGKIEKSRAVLSYASTTTTTTSPTRRSEAGTIAPQPQPDRDRSGHNGEPGDGPEGFLPSNQLNGASPITSYLRRAAAAAVPRRRTKTKVRYGPLLRPLLAFTATPTGPCTPPPDDFRGE</sequence>
<keyword evidence="3" id="KW-1185">Reference proteome</keyword>
<reference evidence="2" key="2">
    <citation type="submission" date="2020-05" db="UniProtKB">
        <authorList>
            <consortium name="EnsemblMetazoa"/>
        </authorList>
    </citation>
    <scope>IDENTIFICATION</scope>
    <source>
        <strain evidence="2">FAR1</strain>
    </source>
</reference>
<dbReference type="EMBL" id="AXCN02000040">
    <property type="status" value="NOT_ANNOTATED_CDS"/>
    <property type="molecule type" value="Genomic_DNA"/>
</dbReference>
<organism evidence="2 3">
    <name type="scientific">Anopheles farauti</name>
    <dbReference type="NCBI Taxonomy" id="69004"/>
    <lineage>
        <taxon>Eukaryota</taxon>
        <taxon>Metazoa</taxon>
        <taxon>Ecdysozoa</taxon>
        <taxon>Arthropoda</taxon>
        <taxon>Hexapoda</taxon>
        <taxon>Insecta</taxon>
        <taxon>Pterygota</taxon>
        <taxon>Neoptera</taxon>
        <taxon>Endopterygota</taxon>
        <taxon>Diptera</taxon>
        <taxon>Nematocera</taxon>
        <taxon>Culicoidea</taxon>
        <taxon>Culicidae</taxon>
        <taxon>Anophelinae</taxon>
        <taxon>Anopheles</taxon>
    </lineage>
</organism>
<dbReference type="EnsemblMetazoa" id="AFAF019346-RA">
    <property type="protein sequence ID" value="AFAF019346-PA"/>
    <property type="gene ID" value="AFAF019346"/>
</dbReference>